<dbReference type="PROSITE" id="PS51257">
    <property type="entry name" value="PROKAR_LIPOPROTEIN"/>
    <property type="match status" value="1"/>
</dbReference>
<proteinExistence type="predicted"/>
<evidence type="ECO:0000313" key="2">
    <source>
        <dbReference type="EMBL" id="ALO50013.1"/>
    </source>
</evidence>
<dbReference type="InterPro" id="IPR011990">
    <property type="entry name" value="TPR-like_helical_dom_sf"/>
</dbReference>
<organism evidence="2 3">
    <name type="scientific">Hoylesella enoeca</name>
    <dbReference type="NCBI Taxonomy" id="76123"/>
    <lineage>
        <taxon>Bacteria</taxon>
        <taxon>Pseudomonadati</taxon>
        <taxon>Bacteroidota</taxon>
        <taxon>Bacteroidia</taxon>
        <taxon>Bacteroidales</taxon>
        <taxon>Prevotellaceae</taxon>
        <taxon>Hoylesella</taxon>
    </lineage>
</organism>
<accession>A0A0S2KP25</accession>
<feature type="signal peptide" evidence="1">
    <location>
        <begin position="1"/>
        <end position="21"/>
    </location>
</feature>
<evidence type="ECO:0000313" key="3">
    <source>
        <dbReference type="Proteomes" id="UP000056252"/>
    </source>
</evidence>
<dbReference type="EMBL" id="CP013195">
    <property type="protein sequence ID" value="ALO50013.1"/>
    <property type="molecule type" value="Genomic_DNA"/>
</dbReference>
<feature type="chain" id="PRO_5006602035" description="SusD/RagB family nutrient-binding outer membrane lipoprotein" evidence="1">
    <location>
        <begin position="22"/>
        <end position="631"/>
    </location>
</feature>
<dbReference type="AlphaFoldDB" id="A0A0S2KP25"/>
<evidence type="ECO:0008006" key="4">
    <source>
        <dbReference type="Google" id="ProtNLM"/>
    </source>
</evidence>
<name>A0A0S2KP25_9BACT</name>
<dbReference type="Proteomes" id="UP000056252">
    <property type="component" value="Chromosome"/>
</dbReference>
<dbReference type="InterPro" id="IPR041662">
    <property type="entry name" value="SusD-like_2"/>
</dbReference>
<reference evidence="3" key="1">
    <citation type="submission" date="2015-11" db="EMBL/GenBank/DDBJ databases">
        <authorList>
            <person name="Holder M.E."/>
            <person name="Ajami N.J."/>
            <person name="Petrosino J.F."/>
        </authorList>
    </citation>
    <scope>NUCLEOTIDE SEQUENCE [LARGE SCALE GENOMIC DNA]</scope>
    <source>
        <strain evidence="3">F0113</strain>
    </source>
</reference>
<dbReference type="SUPFAM" id="SSF48452">
    <property type="entry name" value="TPR-like"/>
    <property type="match status" value="1"/>
</dbReference>
<gene>
    <name evidence="2" type="ORF">AS203_12030</name>
</gene>
<evidence type="ECO:0000256" key="1">
    <source>
        <dbReference type="SAM" id="SignalP"/>
    </source>
</evidence>
<dbReference type="KEGG" id="peo:AS203_12030"/>
<keyword evidence="3" id="KW-1185">Reference proteome</keyword>
<dbReference type="eggNOG" id="COG0521">
    <property type="taxonomic scope" value="Bacteria"/>
</dbReference>
<dbReference type="Gene3D" id="1.25.40.390">
    <property type="match status" value="2"/>
</dbReference>
<dbReference type="STRING" id="76123.AS203_12030"/>
<sequence>MKPFAAALLTATLILTASCSADEYAKINTDPSIINKADVKYLFTQEQVAYQPFDYLFWFYDANYVSKFAQAYTPSGSFGDLFNQMGELGGAGSRYVEAKKYEKEIHKTIDEMDSEKAKQYQDIRAMANTLSVYMALYDCDMYGSMPYSEAVNFRYGGTLTPKYDSQKELFDQWISEIDADIKTLAAHKESQATLGDNDLAYNGNTSKWLKFANGVKLKLAVRLLHQDRARAIKLAEEVGASEANIMSSIEDDYVYNKGTGGDGGDNTYGTGNDVGLGATSKNVLDFMKKNHDPRMLVMFTKNSFNSEVIQAFFDAQAKGDTKCAVPQYILDNVNYTTDASGHKHFTSWKGDGEPWVRYYGIPIGINLNDDKNYIGANNYFVSTRWQVTDGDASKTYRPYSTFNEEMVRGRVDFTFPTAPKGKVVQDTEDNPLYEMTLSTAEVNLYLAEFKLLGANLPKSAASYFKTGVEASAKAYNRLATLNKIPYYNQAHCNDPFDKPVTYGDTEIANMMANADYQLTGNKAADLEKIYIQLYLHFYYQPLEQFVTVRRTGIPKVGSNLIPWVSMKANTEIPRRFYITEPKDFNKMKPFIIAAAQEQGFTFTDGQNPSLLNTERVWYDKGAPNFGEGPNY</sequence>
<keyword evidence="1" id="KW-0732">Signal</keyword>
<dbReference type="Pfam" id="PF12771">
    <property type="entry name" value="SusD-like_2"/>
    <property type="match status" value="2"/>
</dbReference>
<protein>
    <recommendedName>
        <fullName evidence="4">SusD/RagB family nutrient-binding outer membrane lipoprotein</fullName>
    </recommendedName>
</protein>